<accession>A0A1F7RIR6</accession>
<evidence type="ECO:0000256" key="6">
    <source>
        <dbReference type="ARBA" id="ARBA00022692"/>
    </source>
</evidence>
<keyword evidence="6" id="KW-0812">Transmembrane</keyword>
<comment type="subcellular location">
    <subcellularLocation>
        <location evidence="1">Cell inner membrane</location>
        <topology evidence="1">Single-pass membrane protein</topology>
        <orientation evidence="1">Periplasmic side</orientation>
    </subcellularLocation>
</comment>
<dbReference type="PRINTS" id="PR01374">
    <property type="entry name" value="TONBPROTEIN"/>
</dbReference>
<dbReference type="GO" id="GO:0015031">
    <property type="term" value="P:protein transport"/>
    <property type="evidence" value="ECO:0007669"/>
    <property type="project" value="UniProtKB-KW"/>
</dbReference>
<dbReference type="AlphaFoldDB" id="A0A1F7RIR6"/>
<dbReference type="InterPro" id="IPR037682">
    <property type="entry name" value="TonB_C"/>
</dbReference>
<evidence type="ECO:0000256" key="8">
    <source>
        <dbReference type="ARBA" id="ARBA00022989"/>
    </source>
</evidence>
<dbReference type="PROSITE" id="PS52015">
    <property type="entry name" value="TONB_CTD"/>
    <property type="match status" value="1"/>
</dbReference>
<dbReference type="GO" id="GO:0005886">
    <property type="term" value="C:plasma membrane"/>
    <property type="evidence" value="ECO:0007669"/>
    <property type="project" value="UniProtKB-SubCell"/>
</dbReference>
<dbReference type="GO" id="GO:0055085">
    <property type="term" value="P:transmembrane transport"/>
    <property type="evidence" value="ECO:0007669"/>
    <property type="project" value="InterPro"/>
</dbReference>
<dbReference type="GO" id="GO:0030288">
    <property type="term" value="C:outer membrane-bounded periplasmic space"/>
    <property type="evidence" value="ECO:0007669"/>
    <property type="project" value="InterPro"/>
</dbReference>
<protein>
    <recommendedName>
        <fullName evidence="10">TonB C-terminal domain-containing protein</fullName>
    </recommendedName>
</protein>
<evidence type="ECO:0000256" key="1">
    <source>
        <dbReference type="ARBA" id="ARBA00004383"/>
    </source>
</evidence>
<evidence type="ECO:0000256" key="7">
    <source>
        <dbReference type="ARBA" id="ARBA00022927"/>
    </source>
</evidence>
<keyword evidence="5" id="KW-0997">Cell inner membrane</keyword>
<evidence type="ECO:0000256" key="4">
    <source>
        <dbReference type="ARBA" id="ARBA00022475"/>
    </source>
</evidence>
<evidence type="ECO:0000259" key="10">
    <source>
        <dbReference type="PROSITE" id="PS52015"/>
    </source>
</evidence>
<name>A0A1F7RIR6_9BACT</name>
<dbReference type="SUPFAM" id="SSF74653">
    <property type="entry name" value="TolA/TonB C-terminal domain"/>
    <property type="match status" value="1"/>
</dbReference>
<organism evidence="11 12">
    <name type="scientific">Candidatus Schekmanbacteria bacterium RBG_13_48_7</name>
    <dbReference type="NCBI Taxonomy" id="1817878"/>
    <lineage>
        <taxon>Bacteria</taxon>
        <taxon>Candidatus Schekmaniibacteriota</taxon>
    </lineage>
</organism>
<dbReference type="GO" id="GO:0031992">
    <property type="term" value="F:energy transducer activity"/>
    <property type="evidence" value="ECO:0007669"/>
    <property type="project" value="InterPro"/>
</dbReference>
<sequence>MNSTLTLVKSWRLSPKEQKVRGEQDKQVFEKAILGSIILHIIVLYLMFPESNPRVFVSGRNPYINIRRYIPPKQQIPKQTAVEEIKKKVLKPIPDPTPDEPEVYNIENFEPVFDPLSEDDLLVFGMPDRPPGPAGPIALSQVERPPIPLYQPEPNYSELAKQARIEGKVILRIVVNKKGNVSDIKIMKSMGNSGLDESAIESVKQWRFKPGYSNNEPVDVYIDVSINFHLE</sequence>
<evidence type="ECO:0000256" key="9">
    <source>
        <dbReference type="ARBA" id="ARBA00023136"/>
    </source>
</evidence>
<gene>
    <name evidence="11" type="ORF">A2161_09485</name>
</gene>
<evidence type="ECO:0000313" key="11">
    <source>
        <dbReference type="EMBL" id="OGL41476.1"/>
    </source>
</evidence>
<proteinExistence type="inferred from homology"/>
<keyword evidence="3" id="KW-0813">Transport</keyword>
<keyword evidence="9" id="KW-0472">Membrane</keyword>
<dbReference type="PANTHER" id="PTHR33446">
    <property type="entry name" value="PROTEIN TONB-RELATED"/>
    <property type="match status" value="1"/>
</dbReference>
<reference evidence="11 12" key="1">
    <citation type="journal article" date="2016" name="Nat. Commun.">
        <title>Thousands of microbial genomes shed light on interconnected biogeochemical processes in an aquifer system.</title>
        <authorList>
            <person name="Anantharaman K."/>
            <person name="Brown C.T."/>
            <person name="Hug L.A."/>
            <person name="Sharon I."/>
            <person name="Castelle C.J."/>
            <person name="Probst A.J."/>
            <person name="Thomas B.C."/>
            <person name="Singh A."/>
            <person name="Wilkins M.J."/>
            <person name="Karaoz U."/>
            <person name="Brodie E.L."/>
            <person name="Williams K.H."/>
            <person name="Hubbard S.S."/>
            <person name="Banfield J.F."/>
        </authorList>
    </citation>
    <scope>NUCLEOTIDE SEQUENCE [LARGE SCALE GENOMIC DNA]</scope>
</reference>
<dbReference type="EMBL" id="MGDD01000346">
    <property type="protein sequence ID" value="OGL41476.1"/>
    <property type="molecule type" value="Genomic_DNA"/>
</dbReference>
<dbReference type="InterPro" id="IPR006260">
    <property type="entry name" value="TonB/TolA_C"/>
</dbReference>
<dbReference type="InterPro" id="IPR051045">
    <property type="entry name" value="TonB-dependent_transducer"/>
</dbReference>
<dbReference type="Proteomes" id="UP000179266">
    <property type="component" value="Unassembled WGS sequence"/>
</dbReference>
<evidence type="ECO:0000313" key="12">
    <source>
        <dbReference type="Proteomes" id="UP000179266"/>
    </source>
</evidence>
<dbReference type="Gene3D" id="3.30.1150.10">
    <property type="match status" value="1"/>
</dbReference>
<keyword evidence="7" id="KW-0653">Protein transport</keyword>
<dbReference type="GO" id="GO:0015891">
    <property type="term" value="P:siderophore transport"/>
    <property type="evidence" value="ECO:0007669"/>
    <property type="project" value="InterPro"/>
</dbReference>
<dbReference type="InterPro" id="IPR003538">
    <property type="entry name" value="TonB"/>
</dbReference>
<keyword evidence="8" id="KW-1133">Transmembrane helix</keyword>
<feature type="domain" description="TonB C-terminal" evidence="10">
    <location>
        <begin position="141"/>
        <end position="231"/>
    </location>
</feature>
<comment type="similarity">
    <text evidence="2">Belongs to the TonB family.</text>
</comment>
<dbReference type="Pfam" id="PF03544">
    <property type="entry name" value="TonB_C"/>
    <property type="match status" value="1"/>
</dbReference>
<evidence type="ECO:0000256" key="3">
    <source>
        <dbReference type="ARBA" id="ARBA00022448"/>
    </source>
</evidence>
<evidence type="ECO:0000256" key="2">
    <source>
        <dbReference type="ARBA" id="ARBA00006555"/>
    </source>
</evidence>
<comment type="caution">
    <text evidence="11">The sequence shown here is derived from an EMBL/GenBank/DDBJ whole genome shotgun (WGS) entry which is preliminary data.</text>
</comment>
<keyword evidence="4" id="KW-1003">Cell membrane</keyword>
<evidence type="ECO:0000256" key="5">
    <source>
        <dbReference type="ARBA" id="ARBA00022519"/>
    </source>
</evidence>
<dbReference type="NCBIfam" id="TIGR01352">
    <property type="entry name" value="tonB_Cterm"/>
    <property type="match status" value="1"/>
</dbReference>